<proteinExistence type="predicted"/>
<gene>
    <name evidence="3" type="primary">LOC108491929</name>
</gene>
<feature type="non-terminal residue" evidence="3">
    <location>
        <position position="1"/>
    </location>
</feature>
<feature type="compositionally biased region" description="Basic and acidic residues" evidence="1">
    <location>
        <begin position="169"/>
        <end position="184"/>
    </location>
</feature>
<keyword evidence="2" id="KW-1185">Reference proteome</keyword>
<dbReference type="OrthoDB" id="10659347at2759"/>
<evidence type="ECO:0000313" key="2">
    <source>
        <dbReference type="Proteomes" id="UP000504624"/>
    </source>
</evidence>
<feature type="compositionally biased region" description="Basic and acidic residues" evidence="1">
    <location>
        <begin position="143"/>
        <end position="152"/>
    </location>
</feature>
<evidence type="ECO:0000313" key="3">
    <source>
        <dbReference type="RefSeq" id="XP_017659208.1"/>
    </source>
</evidence>
<sequence length="184" mass="19331">GWSESLELGSCPVEPKADPEPFPAFRPPFRSSAGWQWSGPAAPKRAKAPPAPHREPPPPHGKRPLSFPETPHAAPAAAGAAPAQPYRQPSGSFSAPGSAGAAYARYKPSPERYGATPHSGHSGHSGHSSHDDSSSGGISSHEGTMERHKAEPLWHVPAQARLPGGKRPGRQEPSGKDSPNRHSK</sequence>
<feature type="compositionally biased region" description="Low complexity" evidence="1">
    <location>
        <begin position="71"/>
        <end position="102"/>
    </location>
</feature>
<feature type="non-terminal residue" evidence="3">
    <location>
        <position position="184"/>
    </location>
</feature>
<accession>A0A6J0G7A4</accession>
<dbReference type="Proteomes" id="UP000504624">
    <property type="component" value="Unplaced"/>
</dbReference>
<evidence type="ECO:0000256" key="1">
    <source>
        <dbReference type="SAM" id="MobiDB-lite"/>
    </source>
</evidence>
<protein>
    <submittedName>
        <fullName evidence="3">Signal-induced proliferation-associated 1-like protein 3</fullName>
    </submittedName>
</protein>
<feature type="compositionally biased region" description="Low complexity" evidence="1">
    <location>
        <begin position="27"/>
        <end position="43"/>
    </location>
</feature>
<reference evidence="3" key="1">
    <citation type="submission" date="2025-08" db="UniProtKB">
        <authorList>
            <consortium name="RefSeq"/>
        </authorList>
    </citation>
    <scope>IDENTIFICATION</scope>
</reference>
<dbReference type="AlphaFoldDB" id="A0A6J0G7A4"/>
<dbReference type="GeneID" id="108491929"/>
<name>A0A6J0G7A4_9PASS</name>
<feature type="region of interest" description="Disordered" evidence="1">
    <location>
        <begin position="1"/>
        <end position="184"/>
    </location>
</feature>
<organism evidence="2 3">
    <name type="scientific">Lepidothrix coronata</name>
    <name type="common">blue-crowned manakin</name>
    <dbReference type="NCBI Taxonomy" id="321398"/>
    <lineage>
        <taxon>Eukaryota</taxon>
        <taxon>Metazoa</taxon>
        <taxon>Chordata</taxon>
        <taxon>Craniata</taxon>
        <taxon>Vertebrata</taxon>
        <taxon>Euteleostomi</taxon>
        <taxon>Archelosauria</taxon>
        <taxon>Archosauria</taxon>
        <taxon>Dinosauria</taxon>
        <taxon>Saurischia</taxon>
        <taxon>Theropoda</taxon>
        <taxon>Coelurosauria</taxon>
        <taxon>Aves</taxon>
        <taxon>Neognathae</taxon>
        <taxon>Neoaves</taxon>
        <taxon>Telluraves</taxon>
        <taxon>Australaves</taxon>
        <taxon>Passeriformes</taxon>
        <taxon>Pipridae</taxon>
        <taxon>Lepidothrix</taxon>
    </lineage>
</organism>
<dbReference type="RefSeq" id="XP_017659208.1">
    <property type="nucleotide sequence ID" value="XM_017803719.1"/>
</dbReference>